<dbReference type="NCBIfam" id="TIGR01428">
    <property type="entry name" value="HAD_type_II"/>
    <property type="match status" value="1"/>
</dbReference>
<dbReference type="Pfam" id="PF00702">
    <property type="entry name" value="Hydrolase"/>
    <property type="match status" value="1"/>
</dbReference>
<dbReference type="AlphaFoldDB" id="A0A0B2U9Q1"/>
<dbReference type="PRINTS" id="PR00413">
    <property type="entry name" value="HADHALOGNASE"/>
</dbReference>
<gene>
    <name evidence="3" type="ORF">DH17_05905</name>
</gene>
<sequence>MKNFNDIKVLAFDVFGTVVDWHSSIVKELDSMGLPVDSNQFALDWRAGYRPAMDKVLAGERSWSSIDDIHRSILDDLLVKYNILDLSEEQKVHLNLVWHRLDPWSDTIQGLNKLKDKFIICALSNGNIRLLVDMAKFSNLPWDYIFSAENFHAYKPSPKTYLGVAELLNVSPNQVLMVAAHHDDLAGARSCGLMTAYIERPLEFGKSVQKDVSPCADNDLHASDLLDLFSKLKN</sequence>
<dbReference type="SFLD" id="SFLDG01129">
    <property type="entry name" value="C1.5:_HAD__Beta-PGM__Phosphata"/>
    <property type="match status" value="1"/>
</dbReference>
<keyword evidence="2" id="KW-0378">Hydrolase</keyword>
<dbReference type="EMBL" id="JHQK01000018">
    <property type="protein sequence ID" value="KHN65812.1"/>
    <property type="molecule type" value="Genomic_DNA"/>
</dbReference>
<dbReference type="Gene3D" id="1.10.150.240">
    <property type="entry name" value="Putative phosphatase, domain 2"/>
    <property type="match status" value="1"/>
</dbReference>
<dbReference type="SUPFAM" id="SSF56784">
    <property type="entry name" value="HAD-like"/>
    <property type="match status" value="1"/>
</dbReference>
<dbReference type="PANTHER" id="PTHR43316:SF3">
    <property type="entry name" value="HALOACID DEHALOGENASE, TYPE II (AFU_ORTHOLOGUE AFUA_2G07750)-RELATED"/>
    <property type="match status" value="1"/>
</dbReference>
<accession>A0A0B2U9Q1</accession>
<dbReference type="InterPro" id="IPR036412">
    <property type="entry name" value="HAD-like_sf"/>
</dbReference>
<dbReference type="InterPro" id="IPR023198">
    <property type="entry name" value="PGP-like_dom2"/>
</dbReference>
<protein>
    <submittedName>
        <fullName evidence="3">Haloacid dehalogenase</fullName>
    </submittedName>
</protein>
<reference evidence="3 4" key="1">
    <citation type="submission" date="2014-03" db="EMBL/GenBank/DDBJ databases">
        <title>Genome sequence of the diesel-degrader and plant-growth promoter Acinetobacter oleivorans PF-1 isolated from the roots of poplar tree.</title>
        <authorList>
            <person name="Gkorezis P."/>
            <person name="van Hamme J."/>
            <person name="Rineau F."/>
            <person name="Vangronsveld J."/>
            <person name="Francetti A."/>
        </authorList>
    </citation>
    <scope>NUCLEOTIDE SEQUENCE [LARGE SCALE GENOMIC DNA]</scope>
    <source>
        <strain evidence="3 4">PF1</strain>
    </source>
</reference>
<evidence type="ECO:0000313" key="3">
    <source>
        <dbReference type="EMBL" id="KHN65812.1"/>
    </source>
</evidence>
<dbReference type="PANTHER" id="PTHR43316">
    <property type="entry name" value="HYDROLASE, HALOACID DELAHOGENASE-RELATED"/>
    <property type="match status" value="1"/>
</dbReference>
<dbReference type="InterPro" id="IPR051540">
    <property type="entry name" value="S-2-haloacid_dehalogenase"/>
</dbReference>
<dbReference type="NCBIfam" id="TIGR01493">
    <property type="entry name" value="HAD-SF-IA-v2"/>
    <property type="match status" value="1"/>
</dbReference>
<dbReference type="SFLD" id="SFLDS00003">
    <property type="entry name" value="Haloacid_Dehalogenase"/>
    <property type="match status" value="1"/>
</dbReference>
<dbReference type="Proteomes" id="UP000031012">
    <property type="component" value="Unassembled WGS sequence"/>
</dbReference>
<comment type="similarity">
    <text evidence="1">Belongs to the HAD-like hydrolase superfamily. S-2-haloalkanoic acid dehalogenase family.</text>
</comment>
<evidence type="ECO:0000256" key="2">
    <source>
        <dbReference type="ARBA" id="ARBA00022801"/>
    </source>
</evidence>
<name>A0A0B2U9Q1_9GAMM</name>
<dbReference type="InterPro" id="IPR006439">
    <property type="entry name" value="HAD-SF_hydro_IA"/>
</dbReference>
<organism evidence="3 4">
    <name type="scientific">Acinetobacter oleivorans</name>
    <dbReference type="NCBI Taxonomy" id="1148157"/>
    <lineage>
        <taxon>Bacteria</taxon>
        <taxon>Pseudomonadati</taxon>
        <taxon>Pseudomonadota</taxon>
        <taxon>Gammaproteobacteria</taxon>
        <taxon>Moraxellales</taxon>
        <taxon>Moraxellaceae</taxon>
        <taxon>Acinetobacter</taxon>
    </lineage>
</organism>
<proteinExistence type="inferred from homology"/>
<evidence type="ECO:0000256" key="1">
    <source>
        <dbReference type="ARBA" id="ARBA00008106"/>
    </source>
</evidence>
<dbReference type="CDD" id="cd02588">
    <property type="entry name" value="HAD_L2-DEX"/>
    <property type="match status" value="1"/>
</dbReference>
<dbReference type="InterPro" id="IPR023214">
    <property type="entry name" value="HAD_sf"/>
</dbReference>
<comment type="caution">
    <text evidence="3">The sequence shown here is derived from an EMBL/GenBank/DDBJ whole genome shotgun (WGS) entry which is preliminary data.</text>
</comment>
<dbReference type="GO" id="GO:0019120">
    <property type="term" value="F:hydrolase activity, acting on acid halide bonds, in C-halide compounds"/>
    <property type="evidence" value="ECO:0007669"/>
    <property type="project" value="InterPro"/>
</dbReference>
<dbReference type="Gene3D" id="3.40.50.1000">
    <property type="entry name" value="HAD superfamily/HAD-like"/>
    <property type="match status" value="1"/>
</dbReference>
<evidence type="ECO:0000313" key="4">
    <source>
        <dbReference type="Proteomes" id="UP000031012"/>
    </source>
</evidence>
<dbReference type="InterPro" id="IPR006328">
    <property type="entry name" value="2-HAD"/>
</dbReference>